<dbReference type="GO" id="GO:0016787">
    <property type="term" value="F:hydrolase activity"/>
    <property type="evidence" value="ECO:0007669"/>
    <property type="project" value="UniProtKB-KW"/>
</dbReference>
<accession>A0ABS3K9H1</accession>
<proteinExistence type="predicted"/>
<dbReference type="Pfam" id="PF01557">
    <property type="entry name" value="FAA_hydrolase"/>
    <property type="match status" value="1"/>
</dbReference>
<keyword evidence="4" id="KW-1185">Reference proteome</keyword>
<gene>
    <name evidence="3" type="ORF">IAI60_05735</name>
</gene>
<dbReference type="PANTHER" id="PTHR30143">
    <property type="entry name" value="ACID HYDRATASE"/>
    <property type="match status" value="1"/>
</dbReference>
<dbReference type="InterPro" id="IPR050772">
    <property type="entry name" value="Hydratase-Decarb/MhpD_sf"/>
</dbReference>
<dbReference type="Gene3D" id="3.90.850.10">
    <property type="entry name" value="Fumarylacetoacetase-like, C-terminal domain"/>
    <property type="match status" value="1"/>
</dbReference>
<evidence type="ECO:0000313" key="3">
    <source>
        <dbReference type="EMBL" id="MBO1074104.1"/>
    </source>
</evidence>
<dbReference type="SUPFAM" id="SSF56529">
    <property type="entry name" value="FAH"/>
    <property type="match status" value="1"/>
</dbReference>
<keyword evidence="3" id="KW-0378">Hydrolase</keyword>
<evidence type="ECO:0000256" key="1">
    <source>
        <dbReference type="ARBA" id="ARBA00023239"/>
    </source>
</evidence>
<organism evidence="3 4">
    <name type="scientific">Roseomonas marmotae</name>
    <dbReference type="NCBI Taxonomy" id="2768161"/>
    <lineage>
        <taxon>Bacteria</taxon>
        <taxon>Pseudomonadati</taxon>
        <taxon>Pseudomonadota</taxon>
        <taxon>Alphaproteobacteria</taxon>
        <taxon>Acetobacterales</taxon>
        <taxon>Roseomonadaceae</taxon>
        <taxon>Roseomonas</taxon>
    </lineage>
</organism>
<comment type="caution">
    <text evidence="3">The sequence shown here is derived from an EMBL/GenBank/DDBJ whole genome shotgun (WGS) entry which is preliminary data.</text>
</comment>
<dbReference type="RefSeq" id="WP_207445691.1">
    <property type="nucleotide sequence ID" value="NZ_CP061091.1"/>
</dbReference>
<evidence type="ECO:0000259" key="2">
    <source>
        <dbReference type="Pfam" id="PF01557"/>
    </source>
</evidence>
<protein>
    <submittedName>
        <fullName evidence="3">Fumarylacetoacetate hydrolase family protein</fullName>
    </submittedName>
</protein>
<dbReference type="InterPro" id="IPR011234">
    <property type="entry name" value="Fumarylacetoacetase-like_C"/>
</dbReference>
<dbReference type="EMBL" id="JACTNF010000004">
    <property type="protein sequence ID" value="MBO1074104.1"/>
    <property type="molecule type" value="Genomic_DNA"/>
</dbReference>
<reference evidence="3 4" key="1">
    <citation type="submission" date="2020-09" db="EMBL/GenBank/DDBJ databases">
        <title>Roseomonas.</title>
        <authorList>
            <person name="Zhu W."/>
        </authorList>
    </citation>
    <scope>NUCLEOTIDE SEQUENCE [LARGE SCALE GENOMIC DNA]</scope>
    <source>
        <strain evidence="3 4">1311</strain>
    </source>
</reference>
<dbReference type="PANTHER" id="PTHR30143:SF0">
    <property type="entry name" value="2-KETO-4-PENTENOATE HYDRATASE"/>
    <property type="match status" value="1"/>
</dbReference>
<evidence type="ECO:0000313" key="4">
    <source>
        <dbReference type="Proteomes" id="UP001518990"/>
    </source>
</evidence>
<keyword evidence="1" id="KW-0456">Lyase</keyword>
<dbReference type="InterPro" id="IPR036663">
    <property type="entry name" value="Fumarylacetoacetase_C_sf"/>
</dbReference>
<sequence>MVQNSPERAAQLLVAVRQGQERLKDLPEDLRPRSTEQAYAIQDGVIRLLGPIGGWKVSPKSGHAEPGCSPISAALIQASPASLAQSAVPGAEIEVEIEIEIEIAVTLGHDLPPRATPYTPEDLRAAIAALHPAVELLSSRFRDRRAAAPLSLLADSQSNAAVVLGAGLAEWEGLDLREVAMHLRLDREQVAAVNGGAGIEDVLAALAWLANHAAARTGGLRKGEVVITGARIGPWSRGDATEVEADVAGLGTVAITFT</sequence>
<dbReference type="Proteomes" id="UP001518990">
    <property type="component" value="Unassembled WGS sequence"/>
</dbReference>
<feature type="domain" description="Fumarylacetoacetase-like C-terminal" evidence="2">
    <location>
        <begin position="86"/>
        <end position="256"/>
    </location>
</feature>
<name>A0ABS3K9H1_9PROT</name>